<feature type="compositionally biased region" description="Basic and acidic residues" evidence="1">
    <location>
        <begin position="129"/>
        <end position="147"/>
    </location>
</feature>
<feature type="compositionally biased region" description="Polar residues" evidence="1">
    <location>
        <begin position="198"/>
        <end position="239"/>
    </location>
</feature>
<feature type="domain" description="Protein kinase" evidence="2">
    <location>
        <begin position="224"/>
        <end position="553"/>
    </location>
</feature>
<feature type="compositionally biased region" description="Low complexity" evidence="1">
    <location>
        <begin position="249"/>
        <end position="262"/>
    </location>
</feature>
<dbReference type="PANTHER" id="PTHR44167:SF24">
    <property type="entry name" value="SERINE_THREONINE-PROTEIN KINASE CHK2"/>
    <property type="match status" value="1"/>
</dbReference>
<proteinExistence type="predicted"/>
<evidence type="ECO:0000313" key="4">
    <source>
        <dbReference type="Proteomes" id="UP000193920"/>
    </source>
</evidence>
<gene>
    <name evidence="3" type="ORF">LY90DRAFT_673210</name>
</gene>
<dbReference type="Proteomes" id="UP000193920">
    <property type="component" value="Unassembled WGS sequence"/>
</dbReference>
<dbReference type="GO" id="GO:0005737">
    <property type="term" value="C:cytoplasm"/>
    <property type="evidence" value="ECO:0007669"/>
    <property type="project" value="TreeGrafter"/>
</dbReference>
<dbReference type="STRING" id="1754190.A0A1Y2BIA0"/>
<keyword evidence="3" id="KW-0418">Kinase</keyword>
<sequence length="628" mass="72965">MPILSGIFKSSEKSLNKVESEISNENIKVVSVENIEKLKDDNKSLLSELIPIAKTKKSNQCFQLHTYDNVYIRRVIHPIKEEVPKMERRKSLKNELFKNLRINTIISGIKVIHENEITINSINEIDRNMSYHSDNDLPKKKENKVELTIDTSQPKEKKKKKLYTILTPSSKSLPWLKEKKKSKKNEIVSASVLENKDVNSPLNENKSQSGHHSANTFNSNQSSATSITLINSGGISNDNRYSDMEDGGNTPSSTTSSNNETPIKSPKKKKLYFNKEGMVIEKVDATDIRIVSKMYNEYKEDFHKRVEFDFICTEYRKKASYNYYLYSPTDLIYNDSKAFFFYEPTISIGSLKDILKNSKGFKDEMDIYVEEMLCTFKKLVNVVNWLHSTYQIVHRRIEPSRILFDTSGQFKLTGLEWAFHLRNHENINVQEEYNFHEALIHSFNNNDKNEPIFFAPEICELNSDYFSKISTKIDVYSCGMILAAMNFGYSQVSSVLIEQEQQKKYCLNNNFSYNDDVKLIKHSDIIPDIMQVMLKWKPYERISLREVIETKWFSNINVCYPTNDVSIIDLNKTDDEIIHTHLNIPGQKCKSITMHFTLEIILKKTILVYYFIISNCIIFTNVDTFKVV</sequence>
<dbReference type="SUPFAM" id="SSF56112">
    <property type="entry name" value="Protein kinase-like (PK-like)"/>
    <property type="match status" value="1"/>
</dbReference>
<dbReference type="AlphaFoldDB" id="A0A1Y2BIA0"/>
<evidence type="ECO:0000313" key="3">
    <source>
        <dbReference type="EMBL" id="ORY34496.1"/>
    </source>
</evidence>
<evidence type="ECO:0000259" key="2">
    <source>
        <dbReference type="PROSITE" id="PS50011"/>
    </source>
</evidence>
<evidence type="ECO:0000256" key="1">
    <source>
        <dbReference type="SAM" id="MobiDB-lite"/>
    </source>
</evidence>
<dbReference type="GO" id="GO:0004674">
    <property type="term" value="F:protein serine/threonine kinase activity"/>
    <property type="evidence" value="ECO:0007669"/>
    <property type="project" value="TreeGrafter"/>
</dbReference>
<dbReference type="InterPro" id="IPR000719">
    <property type="entry name" value="Prot_kinase_dom"/>
</dbReference>
<dbReference type="PROSITE" id="PS50011">
    <property type="entry name" value="PROTEIN_KINASE_DOM"/>
    <property type="match status" value="1"/>
</dbReference>
<dbReference type="PANTHER" id="PTHR44167">
    <property type="entry name" value="OVARIAN-SPECIFIC SERINE/THREONINE-PROTEIN KINASE LOK-RELATED"/>
    <property type="match status" value="1"/>
</dbReference>
<protein>
    <submittedName>
        <fullName evidence="3">Kinase-like protein</fullName>
    </submittedName>
</protein>
<dbReference type="GO" id="GO:0005524">
    <property type="term" value="F:ATP binding"/>
    <property type="evidence" value="ECO:0007669"/>
    <property type="project" value="InterPro"/>
</dbReference>
<dbReference type="GO" id="GO:0044773">
    <property type="term" value="P:mitotic DNA damage checkpoint signaling"/>
    <property type="evidence" value="ECO:0007669"/>
    <property type="project" value="TreeGrafter"/>
</dbReference>
<feature type="region of interest" description="Disordered" evidence="1">
    <location>
        <begin position="188"/>
        <end position="267"/>
    </location>
</feature>
<dbReference type="EMBL" id="MCOG01000154">
    <property type="protein sequence ID" value="ORY34496.1"/>
    <property type="molecule type" value="Genomic_DNA"/>
</dbReference>
<dbReference type="GO" id="GO:0005634">
    <property type="term" value="C:nucleus"/>
    <property type="evidence" value="ECO:0007669"/>
    <property type="project" value="TreeGrafter"/>
</dbReference>
<feature type="region of interest" description="Disordered" evidence="1">
    <location>
        <begin position="129"/>
        <end position="161"/>
    </location>
</feature>
<keyword evidence="4" id="KW-1185">Reference proteome</keyword>
<organism evidence="3 4">
    <name type="scientific">Neocallimastix californiae</name>
    <dbReference type="NCBI Taxonomy" id="1754190"/>
    <lineage>
        <taxon>Eukaryota</taxon>
        <taxon>Fungi</taxon>
        <taxon>Fungi incertae sedis</taxon>
        <taxon>Chytridiomycota</taxon>
        <taxon>Chytridiomycota incertae sedis</taxon>
        <taxon>Neocallimastigomycetes</taxon>
        <taxon>Neocallimastigales</taxon>
        <taxon>Neocallimastigaceae</taxon>
        <taxon>Neocallimastix</taxon>
    </lineage>
</organism>
<name>A0A1Y2BIA0_9FUNG</name>
<dbReference type="SMART" id="SM00220">
    <property type="entry name" value="S_TKc"/>
    <property type="match status" value="1"/>
</dbReference>
<keyword evidence="3" id="KW-0808">Transferase</keyword>
<comment type="caution">
    <text evidence="3">The sequence shown here is derived from an EMBL/GenBank/DDBJ whole genome shotgun (WGS) entry which is preliminary data.</text>
</comment>
<dbReference type="Pfam" id="PF00069">
    <property type="entry name" value="Pkinase"/>
    <property type="match status" value="1"/>
</dbReference>
<dbReference type="Gene3D" id="1.10.510.10">
    <property type="entry name" value="Transferase(Phosphotransferase) domain 1"/>
    <property type="match status" value="1"/>
</dbReference>
<accession>A0A1Y2BIA0</accession>
<dbReference type="InterPro" id="IPR011009">
    <property type="entry name" value="Kinase-like_dom_sf"/>
</dbReference>
<dbReference type="OrthoDB" id="79687at2759"/>
<reference evidence="3 4" key="1">
    <citation type="submission" date="2016-08" db="EMBL/GenBank/DDBJ databases">
        <title>A Parts List for Fungal Cellulosomes Revealed by Comparative Genomics.</title>
        <authorList>
            <consortium name="DOE Joint Genome Institute"/>
            <person name="Haitjema C.H."/>
            <person name="Gilmore S.P."/>
            <person name="Henske J.K."/>
            <person name="Solomon K.V."/>
            <person name="De Groot R."/>
            <person name="Kuo A."/>
            <person name="Mondo S.J."/>
            <person name="Salamov A.A."/>
            <person name="Labutti K."/>
            <person name="Zhao Z."/>
            <person name="Chiniquy J."/>
            <person name="Barry K."/>
            <person name="Brewer H.M."/>
            <person name="Purvine S.O."/>
            <person name="Wright A.T."/>
            <person name="Boxma B."/>
            <person name="Van Alen T."/>
            <person name="Hackstein J.H."/>
            <person name="Baker S.E."/>
            <person name="Grigoriev I.V."/>
            <person name="O'Malley M.A."/>
        </authorList>
    </citation>
    <scope>NUCLEOTIDE SEQUENCE [LARGE SCALE GENOMIC DNA]</scope>
    <source>
        <strain evidence="3 4">G1</strain>
    </source>
</reference>